<sequence>MLLYSRMKSIGVQVQGPESRVVSGVLEDELYGMECHIQVSCPDFTITSVQARMKRFTTIRCPRAMEAFTRAEGWKFDAELNGKIKKEIGRLGCRHMAVLMVDCCRSLARAEFARELQAAQKSDPNLDKKSFIQDFFGKYPSLSGYLKLQ</sequence>
<dbReference type="Pfam" id="PF11136">
    <property type="entry name" value="DUF2889"/>
    <property type="match status" value="1"/>
</dbReference>
<name>I4C6B0_DESTA</name>
<organism evidence="1 2">
    <name type="scientific">Desulfomonile tiedjei (strain ATCC 49306 / DSM 6799 / DCB-1)</name>
    <dbReference type="NCBI Taxonomy" id="706587"/>
    <lineage>
        <taxon>Bacteria</taxon>
        <taxon>Pseudomonadati</taxon>
        <taxon>Thermodesulfobacteriota</taxon>
        <taxon>Desulfomonilia</taxon>
        <taxon>Desulfomonilales</taxon>
        <taxon>Desulfomonilaceae</taxon>
        <taxon>Desulfomonile</taxon>
    </lineage>
</organism>
<gene>
    <name evidence="1" type="ordered locus">Desti_2419</name>
</gene>
<keyword evidence="2" id="KW-1185">Reference proteome</keyword>
<accession>I4C6B0</accession>
<dbReference type="KEGG" id="dti:Desti_2419"/>
<dbReference type="InterPro" id="IPR021312">
    <property type="entry name" value="DUF2889"/>
</dbReference>
<dbReference type="Proteomes" id="UP000006055">
    <property type="component" value="Chromosome"/>
</dbReference>
<dbReference type="OrthoDB" id="5515448at2"/>
<protein>
    <recommendedName>
        <fullName evidence="3">DUF2889 domain-containing protein</fullName>
    </recommendedName>
</protein>
<dbReference type="STRING" id="706587.Desti_2419"/>
<dbReference type="RefSeq" id="WP_014810244.1">
    <property type="nucleotide sequence ID" value="NC_018025.1"/>
</dbReference>
<dbReference type="HOGENOM" id="CLU_1841861_0_0_7"/>
<reference evidence="2" key="1">
    <citation type="submission" date="2012-06" db="EMBL/GenBank/DDBJ databases">
        <title>Complete sequence of chromosome of Desulfomonile tiedjei DSM 6799.</title>
        <authorList>
            <person name="Lucas S."/>
            <person name="Copeland A."/>
            <person name="Lapidus A."/>
            <person name="Glavina del Rio T."/>
            <person name="Dalin E."/>
            <person name="Tice H."/>
            <person name="Bruce D."/>
            <person name="Goodwin L."/>
            <person name="Pitluck S."/>
            <person name="Peters L."/>
            <person name="Ovchinnikova G."/>
            <person name="Zeytun A."/>
            <person name="Lu M."/>
            <person name="Kyrpides N."/>
            <person name="Mavromatis K."/>
            <person name="Ivanova N."/>
            <person name="Brettin T."/>
            <person name="Detter J.C."/>
            <person name="Han C."/>
            <person name="Larimer F."/>
            <person name="Land M."/>
            <person name="Hauser L."/>
            <person name="Markowitz V."/>
            <person name="Cheng J.-F."/>
            <person name="Hugenholtz P."/>
            <person name="Woyke T."/>
            <person name="Wu D."/>
            <person name="Spring S."/>
            <person name="Schroeder M."/>
            <person name="Brambilla E."/>
            <person name="Klenk H.-P."/>
            <person name="Eisen J.A."/>
        </authorList>
    </citation>
    <scope>NUCLEOTIDE SEQUENCE [LARGE SCALE GENOMIC DNA]</scope>
    <source>
        <strain evidence="2">ATCC 49306 / DSM 6799 / DCB-1</strain>
    </source>
</reference>
<proteinExistence type="predicted"/>
<dbReference type="EMBL" id="CP003360">
    <property type="protein sequence ID" value="AFM25101.1"/>
    <property type="molecule type" value="Genomic_DNA"/>
</dbReference>
<dbReference type="eggNOG" id="COG0613">
    <property type="taxonomic scope" value="Bacteria"/>
</dbReference>
<evidence type="ECO:0008006" key="3">
    <source>
        <dbReference type="Google" id="ProtNLM"/>
    </source>
</evidence>
<dbReference type="AlphaFoldDB" id="I4C6B0"/>
<evidence type="ECO:0000313" key="1">
    <source>
        <dbReference type="EMBL" id="AFM25101.1"/>
    </source>
</evidence>
<evidence type="ECO:0000313" key="2">
    <source>
        <dbReference type="Proteomes" id="UP000006055"/>
    </source>
</evidence>